<proteinExistence type="predicted"/>
<protein>
    <submittedName>
        <fullName evidence="1">Uncharacterized protein</fullName>
    </submittedName>
</protein>
<evidence type="ECO:0000313" key="1">
    <source>
        <dbReference type="EMBL" id="KAI4347957.1"/>
    </source>
</evidence>
<gene>
    <name evidence="1" type="ORF">L6164_008726</name>
</gene>
<comment type="caution">
    <text evidence="1">The sequence shown here is derived from an EMBL/GenBank/DDBJ whole genome shotgun (WGS) entry which is preliminary data.</text>
</comment>
<sequence length="594" mass="68738">MALHQLVFSPYFSPTKLHGLERKFSVSAPKISCDYNKALCKASSNVVNNNPVLRRSANYQKPIFNDEYIQSLGNSYGDESYGNRHDELKREVKMMFDKVLNPLDQIELIDALQRLGLAYHFEDQIKRTLETLHNNINNEAENIWCCDNLYATALAFRLLRENKYHVSSGCFSNFQDKKGNFKATILDDIEGLLSLYEASYLSIDGETLLDEAKCFTSKHLKEFVENEGCDASMVKKITHSLEIPLHWRLPILEARWFMDIYSKSSKMNPLLLELAKLDFNKVQAIYQDDLKLASRWWSNIGLGEKFSFARSRLVESFLWNVGVASEPHLRYFRRMSAALYQLITMVDDVYDVYGTIEELELFTNAVERWDTDALENLPDYMKMSFLAVYNYVNEIAFDVLKEKGFNIIPYLKKGWVDLCKAYMKEAKWYHSGYKPNFDEYLENGWVSIGGPNVLIHNYFMGANPITMEALTCFEQDYPNIIYLSQMIFRLIGDLGTCSREIRVGDVPKSIECYMNEKGVSESEAKEHVRSLIDLTWKKMNEDVLTSSPFPHSFKEIAMNVARMSLWMYQFADGHTDQDPVTKDRIASLLIEPVL</sequence>
<name>A0ACB9PIS9_BAUVA</name>
<keyword evidence="2" id="KW-1185">Reference proteome</keyword>
<reference evidence="1 2" key="1">
    <citation type="journal article" date="2022" name="DNA Res.">
        <title>Chromosomal-level genome assembly of the orchid tree Bauhinia variegata (Leguminosae; Cercidoideae) supports the allotetraploid origin hypothesis of Bauhinia.</title>
        <authorList>
            <person name="Zhong Y."/>
            <person name="Chen Y."/>
            <person name="Zheng D."/>
            <person name="Pang J."/>
            <person name="Liu Y."/>
            <person name="Luo S."/>
            <person name="Meng S."/>
            <person name="Qian L."/>
            <person name="Wei D."/>
            <person name="Dai S."/>
            <person name="Zhou R."/>
        </authorList>
    </citation>
    <scope>NUCLEOTIDE SEQUENCE [LARGE SCALE GENOMIC DNA]</scope>
    <source>
        <strain evidence="1">BV-YZ2020</strain>
    </source>
</reference>
<accession>A0ACB9PIS9</accession>
<evidence type="ECO:0000313" key="2">
    <source>
        <dbReference type="Proteomes" id="UP000828941"/>
    </source>
</evidence>
<dbReference type="EMBL" id="CM039429">
    <property type="protein sequence ID" value="KAI4347957.1"/>
    <property type="molecule type" value="Genomic_DNA"/>
</dbReference>
<dbReference type="Proteomes" id="UP000828941">
    <property type="component" value="Chromosome 4"/>
</dbReference>
<organism evidence="1 2">
    <name type="scientific">Bauhinia variegata</name>
    <name type="common">Purple orchid tree</name>
    <name type="synonym">Phanera variegata</name>
    <dbReference type="NCBI Taxonomy" id="167791"/>
    <lineage>
        <taxon>Eukaryota</taxon>
        <taxon>Viridiplantae</taxon>
        <taxon>Streptophyta</taxon>
        <taxon>Embryophyta</taxon>
        <taxon>Tracheophyta</taxon>
        <taxon>Spermatophyta</taxon>
        <taxon>Magnoliopsida</taxon>
        <taxon>eudicotyledons</taxon>
        <taxon>Gunneridae</taxon>
        <taxon>Pentapetalae</taxon>
        <taxon>rosids</taxon>
        <taxon>fabids</taxon>
        <taxon>Fabales</taxon>
        <taxon>Fabaceae</taxon>
        <taxon>Cercidoideae</taxon>
        <taxon>Cercideae</taxon>
        <taxon>Bauhiniinae</taxon>
        <taxon>Bauhinia</taxon>
    </lineage>
</organism>